<keyword evidence="1" id="KW-0805">Transcription regulation</keyword>
<keyword evidence="2" id="KW-0238">DNA-binding</keyword>
<dbReference type="CDD" id="cd00090">
    <property type="entry name" value="HTH_ARSR"/>
    <property type="match status" value="1"/>
</dbReference>
<dbReference type="PROSITE" id="PS50987">
    <property type="entry name" value="HTH_ARSR_2"/>
    <property type="match status" value="1"/>
</dbReference>
<protein>
    <submittedName>
        <fullName evidence="5">Metalloregulator ArsR/SmtB family transcription factor</fullName>
    </submittedName>
</protein>
<dbReference type="InterPro" id="IPR011991">
    <property type="entry name" value="ArsR-like_HTH"/>
</dbReference>
<dbReference type="Gene3D" id="1.10.10.10">
    <property type="entry name" value="Winged helix-like DNA-binding domain superfamily/Winged helix DNA-binding domain"/>
    <property type="match status" value="1"/>
</dbReference>
<dbReference type="GO" id="GO:0003700">
    <property type="term" value="F:DNA-binding transcription factor activity"/>
    <property type="evidence" value="ECO:0007669"/>
    <property type="project" value="InterPro"/>
</dbReference>
<dbReference type="SMART" id="SM00418">
    <property type="entry name" value="HTH_ARSR"/>
    <property type="match status" value="1"/>
</dbReference>
<dbReference type="InterPro" id="IPR051011">
    <property type="entry name" value="Metal_resp_trans_reg"/>
</dbReference>
<feature type="domain" description="HTH arsR-type" evidence="4">
    <location>
        <begin position="1"/>
        <end position="94"/>
    </location>
</feature>
<dbReference type="PRINTS" id="PR00778">
    <property type="entry name" value="HTHARSR"/>
</dbReference>
<dbReference type="PANTHER" id="PTHR43132:SF2">
    <property type="entry name" value="ARSENICAL RESISTANCE OPERON REPRESSOR ARSR-RELATED"/>
    <property type="match status" value="1"/>
</dbReference>
<comment type="caution">
    <text evidence="5">The sequence shown here is derived from an EMBL/GenBank/DDBJ whole genome shotgun (WGS) entry which is preliminary data.</text>
</comment>
<keyword evidence="6" id="KW-1185">Reference proteome</keyword>
<evidence type="ECO:0000256" key="3">
    <source>
        <dbReference type="ARBA" id="ARBA00023163"/>
    </source>
</evidence>
<reference evidence="5 6" key="1">
    <citation type="submission" date="2020-02" db="EMBL/GenBank/DDBJ databases">
        <title>Genome sequences of Thiorhodococcus mannitoliphagus and Thiorhodococcus minor, purple sulfur photosynthetic bacteria in the gammaproteobacterial family, Chromatiaceae.</title>
        <authorList>
            <person name="Aviles F.A."/>
            <person name="Meyer T.E."/>
            <person name="Kyndt J.A."/>
        </authorList>
    </citation>
    <scope>NUCLEOTIDE SEQUENCE [LARGE SCALE GENOMIC DNA]</scope>
    <source>
        <strain evidence="5 6">DSM 11518</strain>
    </source>
</reference>
<organism evidence="5 6">
    <name type="scientific">Thiorhodococcus minor</name>
    <dbReference type="NCBI Taxonomy" id="57489"/>
    <lineage>
        <taxon>Bacteria</taxon>
        <taxon>Pseudomonadati</taxon>
        <taxon>Pseudomonadota</taxon>
        <taxon>Gammaproteobacteria</taxon>
        <taxon>Chromatiales</taxon>
        <taxon>Chromatiaceae</taxon>
        <taxon>Thiorhodococcus</taxon>
    </lineage>
</organism>
<keyword evidence="3" id="KW-0804">Transcription</keyword>
<dbReference type="InterPro" id="IPR001845">
    <property type="entry name" value="HTH_ArsR_DNA-bd_dom"/>
</dbReference>
<dbReference type="AlphaFoldDB" id="A0A6M0K2V1"/>
<dbReference type="EMBL" id="JAAIJQ010000072">
    <property type="protein sequence ID" value="NEV64050.1"/>
    <property type="molecule type" value="Genomic_DNA"/>
</dbReference>
<dbReference type="SUPFAM" id="SSF46785">
    <property type="entry name" value="Winged helix' DNA-binding domain"/>
    <property type="match status" value="1"/>
</dbReference>
<dbReference type="InterPro" id="IPR036390">
    <property type="entry name" value="WH_DNA-bd_sf"/>
</dbReference>
<dbReference type="GO" id="GO:0003677">
    <property type="term" value="F:DNA binding"/>
    <property type="evidence" value="ECO:0007669"/>
    <property type="project" value="UniProtKB-KW"/>
</dbReference>
<name>A0A6M0K2V1_9GAMM</name>
<accession>A0A6M0K2V1</accession>
<proteinExistence type="predicted"/>
<evidence type="ECO:0000256" key="1">
    <source>
        <dbReference type="ARBA" id="ARBA00023015"/>
    </source>
</evidence>
<dbReference type="NCBIfam" id="NF033788">
    <property type="entry name" value="HTH_metalloreg"/>
    <property type="match status" value="1"/>
</dbReference>
<dbReference type="InterPro" id="IPR036388">
    <property type="entry name" value="WH-like_DNA-bd_sf"/>
</dbReference>
<evidence type="ECO:0000256" key="2">
    <source>
        <dbReference type="ARBA" id="ARBA00023125"/>
    </source>
</evidence>
<dbReference type="NCBIfam" id="NF007528">
    <property type="entry name" value="PRK10141.1"/>
    <property type="match status" value="1"/>
</dbReference>
<dbReference type="Proteomes" id="UP000483379">
    <property type="component" value="Unassembled WGS sequence"/>
</dbReference>
<dbReference type="Pfam" id="PF01022">
    <property type="entry name" value="HTH_5"/>
    <property type="match status" value="1"/>
</dbReference>
<evidence type="ECO:0000313" key="6">
    <source>
        <dbReference type="Proteomes" id="UP000483379"/>
    </source>
</evidence>
<evidence type="ECO:0000259" key="4">
    <source>
        <dbReference type="PROSITE" id="PS50987"/>
    </source>
</evidence>
<dbReference type="PANTHER" id="PTHR43132">
    <property type="entry name" value="ARSENICAL RESISTANCE OPERON REPRESSOR ARSR-RELATED"/>
    <property type="match status" value="1"/>
</dbReference>
<sequence>MTPSTLFAALAHDIRLRCLMLLLRHDELCVCELTHATGAAQPHVSRHLAQLRELGLVADRRAGLWVHYRIHPELPAWVVAVLRETAAGVADQAPFTDDDQALSTMPNRPSAARCA</sequence>
<gene>
    <name evidence="5" type="ORF">G3446_19545</name>
</gene>
<evidence type="ECO:0000313" key="5">
    <source>
        <dbReference type="EMBL" id="NEV64050.1"/>
    </source>
</evidence>